<dbReference type="Ensembl" id="ENSPSIT00000004005.1">
    <property type="protein sequence ID" value="ENSPSIP00000003983.1"/>
    <property type="gene ID" value="ENSPSIG00000003767.1"/>
</dbReference>
<evidence type="ECO:0000313" key="3">
    <source>
        <dbReference type="Proteomes" id="UP000007267"/>
    </source>
</evidence>
<dbReference type="AlphaFoldDB" id="K7F7H3"/>
<reference evidence="2" key="4">
    <citation type="submission" date="2025-09" db="UniProtKB">
        <authorList>
            <consortium name="Ensembl"/>
        </authorList>
    </citation>
    <scope>IDENTIFICATION</scope>
</reference>
<dbReference type="HOGENOM" id="CLU_3210171_0_0_1"/>
<name>K7F7H3_PELSI</name>
<evidence type="ECO:0000256" key="1">
    <source>
        <dbReference type="SAM" id="MobiDB-lite"/>
    </source>
</evidence>
<protein>
    <submittedName>
        <fullName evidence="2">Uncharacterized protein</fullName>
    </submittedName>
</protein>
<feature type="region of interest" description="Disordered" evidence="1">
    <location>
        <begin position="1"/>
        <end position="30"/>
    </location>
</feature>
<proteinExistence type="predicted"/>
<reference evidence="2" key="3">
    <citation type="submission" date="2025-08" db="UniProtKB">
        <authorList>
            <consortium name="Ensembl"/>
        </authorList>
    </citation>
    <scope>IDENTIFICATION</scope>
</reference>
<reference evidence="3" key="2">
    <citation type="journal article" date="2013" name="Nat. Genet.">
        <title>The draft genomes of soft-shell turtle and green sea turtle yield insights into the development and evolution of the turtle-specific body plan.</title>
        <authorList>
            <person name="Wang Z."/>
            <person name="Pascual-Anaya J."/>
            <person name="Zadissa A."/>
            <person name="Li W."/>
            <person name="Niimura Y."/>
            <person name="Huang Z."/>
            <person name="Li C."/>
            <person name="White S."/>
            <person name="Xiong Z."/>
            <person name="Fang D."/>
            <person name="Wang B."/>
            <person name="Ming Y."/>
            <person name="Chen Y."/>
            <person name="Zheng Y."/>
            <person name="Kuraku S."/>
            <person name="Pignatelli M."/>
            <person name="Herrero J."/>
            <person name="Beal K."/>
            <person name="Nozawa M."/>
            <person name="Li Q."/>
            <person name="Wang J."/>
            <person name="Zhang H."/>
            <person name="Yu L."/>
            <person name="Shigenobu S."/>
            <person name="Wang J."/>
            <person name="Liu J."/>
            <person name="Flicek P."/>
            <person name="Searle S."/>
            <person name="Wang J."/>
            <person name="Kuratani S."/>
            <person name="Yin Y."/>
            <person name="Aken B."/>
            <person name="Zhang G."/>
            <person name="Irie N."/>
        </authorList>
    </citation>
    <scope>NUCLEOTIDE SEQUENCE [LARGE SCALE GENOMIC DNA]</scope>
    <source>
        <strain evidence="3">Daiwa-1</strain>
    </source>
</reference>
<dbReference type="Proteomes" id="UP000007267">
    <property type="component" value="Unassembled WGS sequence"/>
</dbReference>
<evidence type="ECO:0000313" key="2">
    <source>
        <dbReference type="Ensembl" id="ENSPSIP00000003983.1"/>
    </source>
</evidence>
<accession>K7F7H3</accession>
<sequence>MSAAPELSRAYDTQQTKLSQGNSAGRGRCASVKTEMMETEFLQPL</sequence>
<reference evidence="3" key="1">
    <citation type="submission" date="2011-10" db="EMBL/GenBank/DDBJ databases">
        <authorList>
            <consortium name="Soft-shell Turtle Genome Consortium"/>
        </authorList>
    </citation>
    <scope>NUCLEOTIDE SEQUENCE [LARGE SCALE GENOMIC DNA]</scope>
    <source>
        <strain evidence="3">Daiwa-1</strain>
    </source>
</reference>
<dbReference type="EMBL" id="AGCU01191933">
    <property type="status" value="NOT_ANNOTATED_CDS"/>
    <property type="molecule type" value="Genomic_DNA"/>
</dbReference>
<organism evidence="2 3">
    <name type="scientific">Pelodiscus sinensis</name>
    <name type="common">Chinese softshell turtle</name>
    <name type="synonym">Trionyx sinensis</name>
    <dbReference type="NCBI Taxonomy" id="13735"/>
    <lineage>
        <taxon>Eukaryota</taxon>
        <taxon>Metazoa</taxon>
        <taxon>Chordata</taxon>
        <taxon>Craniata</taxon>
        <taxon>Vertebrata</taxon>
        <taxon>Euteleostomi</taxon>
        <taxon>Archelosauria</taxon>
        <taxon>Testudinata</taxon>
        <taxon>Testudines</taxon>
        <taxon>Cryptodira</taxon>
        <taxon>Trionychia</taxon>
        <taxon>Trionychidae</taxon>
        <taxon>Pelodiscus</taxon>
    </lineage>
</organism>
<feature type="compositionally biased region" description="Polar residues" evidence="1">
    <location>
        <begin position="11"/>
        <end position="23"/>
    </location>
</feature>
<keyword evidence="3" id="KW-1185">Reference proteome</keyword>